<reference evidence="8 9" key="1">
    <citation type="journal article" date="2015" name="Genome Announc.">
        <title>Complete Genome Sequence of Cupriavidus basilensis 4G11, Isolated from the Oak Ridge Field Research Center Site.</title>
        <authorList>
            <person name="Ray J."/>
            <person name="Waters R.J."/>
            <person name="Skerker J.M."/>
            <person name="Kuehl J.V."/>
            <person name="Price M.N."/>
            <person name="Huang J."/>
            <person name="Chakraborty R."/>
            <person name="Arkin A.P."/>
            <person name="Deutschbauer A."/>
        </authorList>
    </citation>
    <scope>NUCLEOTIDE SEQUENCE [LARGE SCALE GENOMIC DNA]</scope>
    <source>
        <strain evidence="8">4G11</strain>
    </source>
</reference>
<keyword evidence="1 8" id="KW-0489">Methyltransferase</keyword>
<dbReference type="Pfam" id="PF08100">
    <property type="entry name" value="Dimerisation"/>
    <property type="match status" value="1"/>
</dbReference>
<keyword evidence="3" id="KW-0949">S-adenosyl-L-methionine</keyword>
<dbReference type="InterPro" id="IPR029063">
    <property type="entry name" value="SAM-dependent_MTases_sf"/>
</dbReference>
<dbReference type="SUPFAM" id="SSF46785">
    <property type="entry name" value="Winged helix' DNA-binding domain"/>
    <property type="match status" value="1"/>
</dbReference>
<dbReference type="SUPFAM" id="SSF53335">
    <property type="entry name" value="S-adenosyl-L-methionine-dependent methyltransferases"/>
    <property type="match status" value="1"/>
</dbReference>
<dbReference type="InterPro" id="IPR016461">
    <property type="entry name" value="COMT-like"/>
</dbReference>
<dbReference type="Gene3D" id="1.10.10.10">
    <property type="entry name" value="Winged helix-like DNA-binding domain superfamily/Winged helix DNA-binding domain"/>
    <property type="match status" value="1"/>
</dbReference>
<evidence type="ECO:0000256" key="3">
    <source>
        <dbReference type="ARBA" id="ARBA00022691"/>
    </source>
</evidence>
<feature type="domain" description="O-methyltransferase C-terminal" evidence="6">
    <location>
        <begin position="130"/>
        <end position="338"/>
    </location>
</feature>
<dbReference type="Proteomes" id="UP000031843">
    <property type="component" value="Chromosome secondary"/>
</dbReference>
<gene>
    <name evidence="8" type="ORF">RR42_s1274</name>
</gene>
<keyword evidence="9" id="KW-1185">Reference proteome</keyword>
<proteinExistence type="predicted"/>
<name>A0A0C4YBB1_9BURK</name>
<dbReference type="InterPro" id="IPR036390">
    <property type="entry name" value="WH_DNA-bd_sf"/>
</dbReference>
<feature type="active site" description="Proton acceptor" evidence="4">
    <location>
        <position position="266"/>
    </location>
</feature>
<protein>
    <submittedName>
        <fullName evidence="8">O-methyltransferase, family 2</fullName>
    </submittedName>
</protein>
<organism evidence="8 9">
    <name type="scientific">Cupriavidus basilensis</name>
    <dbReference type="NCBI Taxonomy" id="68895"/>
    <lineage>
        <taxon>Bacteria</taxon>
        <taxon>Pseudomonadati</taxon>
        <taxon>Pseudomonadota</taxon>
        <taxon>Betaproteobacteria</taxon>
        <taxon>Burkholderiales</taxon>
        <taxon>Burkholderiaceae</taxon>
        <taxon>Cupriavidus</taxon>
    </lineage>
</organism>
<dbReference type="PANTHER" id="PTHR43712">
    <property type="entry name" value="PUTATIVE (AFU_ORTHOLOGUE AFUA_4G14580)-RELATED"/>
    <property type="match status" value="1"/>
</dbReference>
<keyword evidence="2 8" id="KW-0808">Transferase</keyword>
<dbReference type="EMBL" id="CP010537">
    <property type="protein sequence ID" value="AJG22862.1"/>
    <property type="molecule type" value="Genomic_DNA"/>
</dbReference>
<dbReference type="RefSeq" id="WP_043354501.1">
    <property type="nucleotide sequence ID" value="NZ_CP010537.1"/>
</dbReference>
<dbReference type="PROSITE" id="PS51683">
    <property type="entry name" value="SAM_OMT_II"/>
    <property type="match status" value="1"/>
</dbReference>
<evidence type="ECO:0000256" key="5">
    <source>
        <dbReference type="SAM" id="MobiDB-lite"/>
    </source>
</evidence>
<dbReference type="STRING" id="68895.RR42_s1274"/>
<evidence type="ECO:0000313" key="8">
    <source>
        <dbReference type="EMBL" id="AJG22862.1"/>
    </source>
</evidence>
<dbReference type="GO" id="GO:0008171">
    <property type="term" value="F:O-methyltransferase activity"/>
    <property type="evidence" value="ECO:0007669"/>
    <property type="project" value="InterPro"/>
</dbReference>
<dbReference type="PIRSF" id="PIRSF005739">
    <property type="entry name" value="O-mtase"/>
    <property type="match status" value="1"/>
</dbReference>
<dbReference type="InterPro" id="IPR001077">
    <property type="entry name" value="COMT_C"/>
</dbReference>
<accession>A0A0C4YBB1</accession>
<dbReference type="PANTHER" id="PTHR43712:SF2">
    <property type="entry name" value="O-METHYLTRANSFERASE CICE"/>
    <property type="match status" value="1"/>
</dbReference>
<dbReference type="InterPro" id="IPR036388">
    <property type="entry name" value="WH-like_DNA-bd_sf"/>
</dbReference>
<dbReference type="FunFam" id="1.10.10.10:FF:000358">
    <property type="entry name" value="Acetylserotonin O-methyltransferase"/>
    <property type="match status" value="1"/>
</dbReference>
<evidence type="ECO:0000256" key="2">
    <source>
        <dbReference type="ARBA" id="ARBA00022679"/>
    </source>
</evidence>
<sequence length="358" mass="38843">MQNGKDVARGPTPASPWQVPDLTPERVLQLGMGFWASKTLLSAVELGVFTQLAKAPQPAGALAAALGLHPRGAVDFLDALVALHLLEREDAEAPSRYSNTPDTDLFLDKAKPSYVGGLLEMANTRLYPSWASLTDSLRSGLPQTQADEHGDLFAAIYRDEQGLRGFLQAMTGVSLAAAQAMARKFPWAQCQTFIDIGTAQGALPVQIALAHPHLRGGGFDLPAVGPVFEEYVASHGLQDRLRFYPGDFFNDPCPQADVLVMGHILHDWDLEQKLYLLEKCHAALPAGGRLIVYDAMIDDARKQNVFGLLMSLNMLIETPGGFDYTGAQCCAWARQVGFAQARVEPLTGPDSMMIATRQ</sequence>
<dbReference type="KEGG" id="cbw:RR42_s1274"/>
<dbReference type="Pfam" id="PF00891">
    <property type="entry name" value="Methyltransf_2"/>
    <property type="match status" value="1"/>
</dbReference>
<dbReference type="GO" id="GO:0046983">
    <property type="term" value="F:protein dimerization activity"/>
    <property type="evidence" value="ECO:0007669"/>
    <property type="project" value="InterPro"/>
</dbReference>
<feature type="region of interest" description="Disordered" evidence="5">
    <location>
        <begin position="1"/>
        <end position="20"/>
    </location>
</feature>
<dbReference type="AlphaFoldDB" id="A0A0C4YBB1"/>
<feature type="domain" description="O-methyltransferase dimerisation" evidence="7">
    <location>
        <begin position="30"/>
        <end position="108"/>
    </location>
</feature>
<dbReference type="OrthoDB" id="582216at2"/>
<evidence type="ECO:0000256" key="1">
    <source>
        <dbReference type="ARBA" id="ARBA00022603"/>
    </source>
</evidence>
<evidence type="ECO:0000313" key="9">
    <source>
        <dbReference type="Proteomes" id="UP000031843"/>
    </source>
</evidence>
<evidence type="ECO:0000259" key="7">
    <source>
        <dbReference type="Pfam" id="PF08100"/>
    </source>
</evidence>
<dbReference type="GO" id="GO:0032259">
    <property type="term" value="P:methylation"/>
    <property type="evidence" value="ECO:0007669"/>
    <property type="project" value="UniProtKB-KW"/>
</dbReference>
<evidence type="ECO:0000259" key="6">
    <source>
        <dbReference type="Pfam" id="PF00891"/>
    </source>
</evidence>
<dbReference type="Gene3D" id="3.40.50.150">
    <property type="entry name" value="Vaccinia Virus protein VP39"/>
    <property type="match status" value="1"/>
</dbReference>
<dbReference type="InterPro" id="IPR012967">
    <property type="entry name" value="COMT_dimerisation"/>
</dbReference>
<evidence type="ECO:0000256" key="4">
    <source>
        <dbReference type="PIRSR" id="PIRSR005739-1"/>
    </source>
</evidence>